<dbReference type="STRING" id="1306861.A0A4U6X947"/>
<evidence type="ECO:0000313" key="1">
    <source>
        <dbReference type="EMBL" id="TKW51643.1"/>
    </source>
</evidence>
<name>A0A4U6X947_9PEZI</name>
<dbReference type="OrthoDB" id="329835at2759"/>
<sequence>MVLADVEMSRMTVNEWQAATAPKFRRGLGLPCSVLDVGTLARKRKLREAMETAGAGFLTEQDVLEGLYLAIVRS</sequence>
<protein>
    <submittedName>
        <fullName evidence="1">Uncharacterized protein</fullName>
    </submittedName>
</protein>
<evidence type="ECO:0000313" key="2">
    <source>
        <dbReference type="Proteomes" id="UP000310108"/>
    </source>
</evidence>
<dbReference type="Proteomes" id="UP000310108">
    <property type="component" value="Unassembled WGS sequence"/>
</dbReference>
<proteinExistence type="predicted"/>
<dbReference type="EMBL" id="PJEX01000291">
    <property type="protein sequence ID" value="TKW51643.1"/>
    <property type="molecule type" value="Genomic_DNA"/>
</dbReference>
<reference evidence="1 2" key="1">
    <citation type="journal article" date="2019" name="PLoS ONE">
        <title>Comparative genome analysis indicates high evolutionary potential of pathogenicity genes in Colletotrichum tanaceti.</title>
        <authorList>
            <person name="Lelwala R.V."/>
            <person name="Korhonen P.K."/>
            <person name="Young N.D."/>
            <person name="Scott J.B."/>
            <person name="Ades P.A."/>
            <person name="Gasser R.B."/>
            <person name="Taylor P.W.J."/>
        </authorList>
    </citation>
    <scope>NUCLEOTIDE SEQUENCE [LARGE SCALE GENOMIC DNA]</scope>
    <source>
        <strain evidence="1">BRIP57314</strain>
    </source>
</reference>
<keyword evidence="2" id="KW-1185">Reference proteome</keyword>
<gene>
    <name evidence="1" type="ORF">CTA1_6291</name>
</gene>
<comment type="caution">
    <text evidence="1">The sequence shown here is derived from an EMBL/GenBank/DDBJ whole genome shotgun (WGS) entry which is preliminary data.</text>
</comment>
<organism evidence="1 2">
    <name type="scientific">Colletotrichum tanaceti</name>
    <dbReference type="NCBI Taxonomy" id="1306861"/>
    <lineage>
        <taxon>Eukaryota</taxon>
        <taxon>Fungi</taxon>
        <taxon>Dikarya</taxon>
        <taxon>Ascomycota</taxon>
        <taxon>Pezizomycotina</taxon>
        <taxon>Sordariomycetes</taxon>
        <taxon>Hypocreomycetidae</taxon>
        <taxon>Glomerellales</taxon>
        <taxon>Glomerellaceae</taxon>
        <taxon>Colletotrichum</taxon>
        <taxon>Colletotrichum destructivum species complex</taxon>
    </lineage>
</organism>
<dbReference type="AlphaFoldDB" id="A0A4U6X947"/>
<accession>A0A4U6X947</accession>